<accession>A0A0N0BKC5</accession>
<reference evidence="1 2" key="1">
    <citation type="submission" date="2015-07" db="EMBL/GenBank/DDBJ databases">
        <title>The genome of Melipona quadrifasciata.</title>
        <authorList>
            <person name="Pan H."/>
            <person name="Kapheim K."/>
        </authorList>
    </citation>
    <scope>NUCLEOTIDE SEQUENCE [LARGE SCALE GENOMIC DNA]</scope>
    <source>
        <strain evidence="1">0111107301</strain>
        <tissue evidence="1">Whole body</tissue>
    </source>
</reference>
<evidence type="ECO:0000313" key="2">
    <source>
        <dbReference type="Proteomes" id="UP000053105"/>
    </source>
</evidence>
<proteinExistence type="predicted"/>
<dbReference type="AlphaFoldDB" id="A0A0N0BKC5"/>
<evidence type="ECO:0000313" key="1">
    <source>
        <dbReference type="EMBL" id="KOX80404.1"/>
    </source>
</evidence>
<name>A0A0N0BKC5_9HYME</name>
<organism evidence="1 2">
    <name type="scientific">Melipona quadrifasciata</name>
    <dbReference type="NCBI Taxonomy" id="166423"/>
    <lineage>
        <taxon>Eukaryota</taxon>
        <taxon>Metazoa</taxon>
        <taxon>Ecdysozoa</taxon>
        <taxon>Arthropoda</taxon>
        <taxon>Hexapoda</taxon>
        <taxon>Insecta</taxon>
        <taxon>Pterygota</taxon>
        <taxon>Neoptera</taxon>
        <taxon>Endopterygota</taxon>
        <taxon>Hymenoptera</taxon>
        <taxon>Apocrita</taxon>
        <taxon>Aculeata</taxon>
        <taxon>Apoidea</taxon>
        <taxon>Anthophila</taxon>
        <taxon>Apidae</taxon>
        <taxon>Melipona</taxon>
    </lineage>
</organism>
<gene>
    <name evidence="1" type="ORF">WN51_06693</name>
</gene>
<dbReference type="Proteomes" id="UP000053105">
    <property type="component" value="Unassembled WGS sequence"/>
</dbReference>
<protein>
    <submittedName>
        <fullName evidence="1">Uncharacterized protein</fullName>
    </submittedName>
</protein>
<sequence>MKLQIAEDCPLQRFVGVHGPFRTVAETIDELLGGRNSRGCSSDEQTLCEYERKRFLSFV</sequence>
<dbReference type="EMBL" id="KQ435701">
    <property type="protein sequence ID" value="KOX80404.1"/>
    <property type="molecule type" value="Genomic_DNA"/>
</dbReference>
<keyword evidence="2" id="KW-1185">Reference proteome</keyword>